<evidence type="ECO:0000313" key="1">
    <source>
        <dbReference type="EMBL" id="APY01013.1"/>
    </source>
</evidence>
<protein>
    <recommendedName>
        <fullName evidence="3">Aspartate racemase</fullName>
    </recommendedName>
</protein>
<organism evidence="1 2">
    <name type="scientific">Lacinutrix venerupis</name>
    <dbReference type="NCBI Taxonomy" id="1486034"/>
    <lineage>
        <taxon>Bacteria</taxon>
        <taxon>Pseudomonadati</taxon>
        <taxon>Bacteroidota</taxon>
        <taxon>Flavobacteriia</taxon>
        <taxon>Flavobacteriales</taxon>
        <taxon>Flavobacteriaceae</taxon>
        <taxon>Lacinutrix</taxon>
    </lineage>
</organism>
<keyword evidence="2" id="KW-1185">Reference proteome</keyword>
<proteinExistence type="predicted"/>
<sequence length="221" mass="25268">MHKTNLAILGLGSRSTIFYLNELNILYNKIKGCYSTCPFILLNTNFNTINSLLPNPSSQLDKILSAYINKIEALDITHLLIPNITLHETIDRIKTKKNILHPIALTIKKIKQNNWNTVVLFGSFFSMNSTYIKNAFNANGIKVVLPSQEDMLFIDEVRKRIYSETESMQLIEKYHSLLHNYSVIHPVILCCTELSILKPKNNALILDMAEVQLQEAVQFVM</sequence>
<dbReference type="RefSeq" id="WP_076733917.1">
    <property type="nucleotide sequence ID" value="NZ_CP019352.1"/>
</dbReference>
<name>A0AAC9PXN0_9FLAO</name>
<dbReference type="InterPro" id="IPR001920">
    <property type="entry name" value="Asp/Glu_race"/>
</dbReference>
<dbReference type="KEGG" id="lvn:BWR22_12065"/>
<evidence type="ECO:0000313" key="2">
    <source>
        <dbReference type="Proteomes" id="UP000187506"/>
    </source>
</evidence>
<dbReference type="AlphaFoldDB" id="A0AAC9PXN0"/>
<reference evidence="1 2" key="1">
    <citation type="submission" date="2017-01" db="EMBL/GenBank/DDBJ databases">
        <title>Complete genome of Lacinutrix venerupis DOK2-8 isolated from seawater in Dokdo.</title>
        <authorList>
            <person name="Chi W.-J."/>
            <person name="Kim J.H."/>
        </authorList>
    </citation>
    <scope>NUCLEOTIDE SEQUENCE [LARGE SCALE GENOMIC DNA]</scope>
    <source>
        <strain evidence="1 2">DOK2-8</strain>
    </source>
</reference>
<dbReference type="Gene3D" id="3.40.50.1860">
    <property type="match status" value="2"/>
</dbReference>
<dbReference type="GO" id="GO:0016855">
    <property type="term" value="F:racemase and epimerase activity, acting on amino acids and derivatives"/>
    <property type="evidence" value="ECO:0007669"/>
    <property type="project" value="InterPro"/>
</dbReference>
<evidence type="ECO:0008006" key="3">
    <source>
        <dbReference type="Google" id="ProtNLM"/>
    </source>
</evidence>
<dbReference type="EMBL" id="CP019352">
    <property type="protein sequence ID" value="APY01013.1"/>
    <property type="molecule type" value="Genomic_DNA"/>
</dbReference>
<gene>
    <name evidence="1" type="ORF">BWR22_12065</name>
</gene>
<accession>A0AAC9PXN0</accession>
<dbReference type="SUPFAM" id="SSF53681">
    <property type="entry name" value="Aspartate/glutamate racemase"/>
    <property type="match status" value="2"/>
</dbReference>
<dbReference type="Proteomes" id="UP000187506">
    <property type="component" value="Chromosome"/>
</dbReference>